<dbReference type="Proteomes" id="UP000287872">
    <property type="component" value="Unassembled WGS sequence"/>
</dbReference>
<proteinExistence type="predicted"/>
<evidence type="ECO:0000313" key="3">
    <source>
        <dbReference type="Proteomes" id="UP000287872"/>
    </source>
</evidence>
<dbReference type="OrthoDB" id="1908801at2"/>
<keyword evidence="3" id="KW-1185">Reference proteome</keyword>
<feature type="transmembrane region" description="Helical" evidence="1">
    <location>
        <begin position="167"/>
        <end position="191"/>
    </location>
</feature>
<comment type="caution">
    <text evidence="2">The sequence shown here is derived from an EMBL/GenBank/DDBJ whole genome shotgun (WGS) entry which is preliminary data.</text>
</comment>
<sequence length="339" mass="38203">MIYWELKKIFKSKIGVIIAIIFILLCGSMALIKPQMETQKSHRNEQYDLIKDTRPARVIAQEKLDAKIGTIREAANSQEKDDFSKAMKEISHKKLKSMENTKYSDVSFWKVFDYRATNTLMAFFMVVILIIVCCNIYTDEIVSTVENLILTSKNKNRALYSKLGLGILIPTVLYGFYLVIQFIITAVQYGLPINGGLQVIRIIDNPILVRDAYTIIQFIILKIGIMILILATLGVIACLCSFLTTSSIAATSGFLMFIIIPKLLTMVKVIPGNVQMVLNSINFVNLLFYFNQFAGVYYGNVKFFGMNFDLINLCLGILGMTLVAGITMSIVSFKKVLVR</sequence>
<feature type="transmembrane region" description="Helical" evidence="1">
    <location>
        <begin position="14"/>
        <end position="32"/>
    </location>
</feature>
<gene>
    <name evidence="2" type="ORF">Ctaglu_17480</name>
</gene>
<dbReference type="PANTHER" id="PTHR37305:SF1">
    <property type="entry name" value="MEMBRANE PROTEIN"/>
    <property type="match status" value="1"/>
</dbReference>
<dbReference type="PANTHER" id="PTHR37305">
    <property type="entry name" value="INTEGRAL MEMBRANE PROTEIN-RELATED"/>
    <property type="match status" value="1"/>
</dbReference>
<evidence type="ECO:0000313" key="2">
    <source>
        <dbReference type="EMBL" id="GCD10125.1"/>
    </source>
</evidence>
<dbReference type="RefSeq" id="WP_125000183.1">
    <property type="nucleotide sequence ID" value="NZ_BHYK01000008.1"/>
</dbReference>
<keyword evidence="1" id="KW-1133">Transmembrane helix</keyword>
<name>A0A401UKU7_9CLOT</name>
<keyword evidence="1" id="KW-0812">Transmembrane</keyword>
<feature type="transmembrane region" description="Helical" evidence="1">
    <location>
        <begin position="120"/>
        <end position="138"/>
    </location>
</feature>
<accession>A0A401UKU7</accession>
<reference evidence="2 3" key="1">
    <citation type="submission" date="2018-11" db="EMBL/GenBank/DDBJ databases">
        <title>Genome sequencing and assembly of Clostridium tagluense strain A121.</title>
        <authorList>
            <person name="Murakami T."/>
            <person name="Segawa T."/>
            <person name="Shcherbakova V.A."/>
            <person name="Mori H."/>
            <person name="Yoshimura Y."/>
        </authorList>
    </citation>
    <scope>NUCLEOTIDE SEQUENCE [LARGE SCALE GENOMIC DNA]</scope>
    <source>
        <strain evidence="2 3">A121</strain>
    </source>
</reference>
<dbReference type="EMBL" id="BHYK01000008">
    <property type="protein sequence ID" value="GCD10125.1"/>
    <property type="molecule type" value="Genomic_DNA"/>
</dbReference>
<feature type="transmembrane region" description="Helical" evidence="1">
    <location>
        <begin position="310"/>
        <end position="333"/>
    </location>
</feature>
<feature type="transmembrane region" description="Helical" evidence="1">
    <location>
        <begin position="212"/>
        <end position="236"/>
    </location>
</feature>
<feature type="transmembrane region" description="Helical" evidence="1">
    <location>
        <begin position="242"/>
        <end position="264"/>
    </location>
</feature>
<evidence type="ECO:0000256" key="1">
    <source>
        <dbReference type="SAM" id="Phobius"/>
    </source>
</evidence>
<keyword evidence="1" id="KW-0472">Membrane</keyword>
<protein>
    <submittedName>
        <fullName evidence="2">ABC transporter permease</fullName>
    </submittedName>
</protein>
<feature type="transmembrane region" description="Helical" evidence="1">
    <location>
        <begin position="276"/>
        <end position="298"/>
    </location>
</feature>
<dbReference type="AlphaFoldDB" id="A0A401UKU7"/>
<organism evidence="2 3">
    <name type="scientific">Clostridium tagluense</name>
    <dbReference type="NCBI Taxonomy" id="360422"/>
    <lineage>
        <taxon>Bacteria</taxon>
        <taxon>Bacillati</taxon>
        <taxon>Bacillota</taxon>
        <taxon>Clostridia</taxon>
        <taxon>Eubacteriales</taxon>
        <taxon>Clostridiaceae</taxon>
        <taxon>Clostridium</taxon>
    </lineage>
</organism>